<evidence type="ECO:0000256" key="8">
    <source>
        <dbReference type="ARBA" id="ARBA00023242"/>
    </source>
</evidence>
<dbReference type="PIRSF" id="PIRSF017127">
    <property type="entry name" value="Condensin_D2"/>
    <property type="match status" value="1"/>
</dbReference>
<feature type="compositionally biased region" description="Acidic residues" evidence="11">
    <location>
        <begin position="544"/>
        <end position="563"/>
    </location>
</feature>
<evidence type="ECO:0000256" key="3">
    <source>
        <dbReference type="ARBA" id="ARBA00009606"/>
    </source>
</evidence>
<feature type="compositionally biased region" description="Basic residues" evidence="11">
    <location>
        <begin position="1339"/>
        <end position="1354"/>
    </location>
</feature>
<dbReference type="InterPro" id="IPR007673">
    <property type="entry name" value="Condensin_cplx_su1"/>
</dbReference>
<feature type="compositionally biased region" description="Basic and acidic residues" evidence="11">
    <location>
        <begin position="982"/>
        <end position="1003"/>
    </location>
</feature>
<dbReference type="GO" id="GO:0051301">
    <property type="term" value="P:cell division"/>
    <property type="evidence" value="ECO:0007669"/>
    <property type="project" value="UniProtKB-KW"/>
</dbReference>
<feature type="region of interest" description="Disordered" evidence="11">
    <location>
        <begin position="982"/>
        <end position="1005"/>
    </location>
</feature>
<dbReference type="SUPFAM" id="SSF48371">
    <property type="entry name" value="ARM repeat"/>
    <property type="match status" value="1"/>
</dbReference>
<keyword evidence="15" id="KW-1185">Reference proteome</keyword>
<feature type="region of interest" description="Disordered" evidence="11">
    <location>
        <begin position="900"/>
        <end position="944"/>
    </location>
</feature>
<keyword evidence="4" id="KW-0158">Chromosome</keyword>
<dbReference type="GO" id="GO:0000779">
    <property type="term" value="C:condensed chromosome, centromeric region"/>
    <property type="evidence" value="ECO:0007669"/>
    <property type="project" value="TreeGrafter"/>
</dbReference>
<feature type="compositionally biased region" description="Basic and acidic residues" evidence="11">
    <location>
        <begin position="1301"/>
        <end position="1338"/>
    </location>
</feature>
<evidence type="ECO:0000313" key="14">
    <source>
        <dbReference type="EMBL" id="KDR79872.1"/>
    </source>
</evidence>
<evidence type="ECO:0000256" key="1">
    <source>
        <dbReference type="ARBA" id="ARBA00004123"/>
    </source>
</evidence>
<dbReference type="Gene3D" id="1.25.10.10">
    <property type="entry name" value="Leucine-rich Repeat Variant"/>
    <property type="match status" value="2"/>
</dbReference>
<dbReference type="InterPro" id="IPR016024">
    <property type="entry name" value="ARM-type_fold"/>
</dbReference>
<keyword evidence="6 10" id="KW-0498">Mitosis</keyword>
<protein>
    <recommendedName>
        <fullName evidence="10">Condensin complex subunit 1</fullName>
    </recommendedName>
</protein>
<comment type="subcellular location">
    <subcellularLocation>
        <location evidence="2">Chromosome</location>
    </subcellularLocation>
    <subcellularLocation>
        <location evidence="1">Nucleus</location>
    </subcellularLocation>
</comment>
<dbReference type="Proteomes" id="UP000027222">
    <property type="component" value="Unassembled WGS sequence"/>
</dbReference>
<feature type="region of interest" description="Disordered" evidence="11">
    <location>
        <begin position="131"/>
        <end position="164"/>
    </location>
</feature>
<accession>A0A067TBZ6</accession>
<dbReference type="OrthoDB" id="436262at2759"/>
<dbReference type="Pfam" id="PF12717">
    <property type="entry name" value="Cnd1"/>
    <property type="match status" value="1"/>
</dbReference>
<evidence type="ECO:0000313" key="15">
    <source>
        <dbReference type="Proteomes" id="UP000027222"/>
    </source>
</evidence>
<feature type="domain" description="Condensin complex subunit 1 N-terminal" evidence="13">
    <location>
        <begin position="74"/>
        <end position="249"/>
    </location>
</feature>
<feature type="compositionally biased region" description="Basic residues" evidence="11">
    <location>
        <begin position="518"/>
        <end position="528"/>
    </location>
</feature>
<feature type="region of interest" description="Disordered" evidence="11">
    <location>
        <begin position="1301"/>
        <end position="1367"/>
    </location>
</feature>
<dbReference type="HOGENOM" id="CLU_001867_2_1_1"/>
<sequence>MLETFELQDELQALQEIDSYEIPNEQDFATEDPEALLEAAVEALAESSDTIRDPEVFDVYRSLLKHSDIVPGAIMTKLLDSISSGLQAELDATLRDIESGDQHVYMAHKMPLEMYAFLLNWFVTAAERVKAPEDGDAPPPAAAKGKKGKGAKTGKATGRSAASKKTDTAWTWRDQIVPTLALISKVLRHLQSQRIWTTTAERDTFINCITRPAYHVTESEQYMKVQEIKMSAFRVICYAVKHHNQAMAVQITIMQSLQFYEHLSEPMAECLTILAREFDHTQLGDEVLREIAAKTFGGQDTKGPRAFARFLVKYTESCPRSVLKQLSLLLNHLDSESYPIRQGMVEVLALLILELASGASDQEADARQTHNQIKNIFNSLLERVLDLSGYVRAKVFVVLAKLTDIKNVKFVSQRLQIVVSAVEALDDKIATVRKAAIALLKHLIMTHPYGLMHGGMLQREVWETEYKSIAEKLEKIEGAMGNVVNTGGDAEEGEDEEGDDEEEGDEEDGSGDEEGAARKKKPKKSKKSKAQDEDSMDVDREAGGDTEEEDEASQMSVDEDDENATPKKKKAPKLKPRKSQLDVEALNQEQAILAQYTDQEIVNFRLQKKYYTDALTFIDSIERAMEPLCKLLGSKSVPEVLEIMDFFRVAYEYQFEAASEGVNMMLHLIWNKDSGSSTAEEGAEVKKIPQRLLECYRNIYFDPIPDLEPKEQVNRIAKNLIERTYEATLAELTSLEEMMRIMMSEGHIHQDVISKLWQIYSKERHLPKVQRRGAILIIGMLALSSKEILTGRIDVMLKVGLGPLGKADPTLARYTCVALQRLNGSEKKVKGSLTDKTLRIEMDNAIFRKLENAILHPSRTKEWFAMAEQVINTVYALGEHPDVFCNEVIKKLTIRAFSRPKKSPEEQSVEKEPEPTNEEHVGDRTMESGDVSMQDATQTTQDDQEKDLGEAFELSQLLFVVGHVAIKHVVFLELVEREWKRQKDENQAAEKKASGNQRAAKDGEELEQVAGNAEDEIGEQIQAVRETELLYGSESLLAMYGPVIVHICGSPHKFKNRTLRAAATLAFSKFLCVSSQFCDQNHRLLFKILETSKDPNIRSNIVIALGDVAVSFSNIIDENSNELYKGLSDKNFVVKKNTLMVLTHLILNGMIKVKGQLGEMAKCVEDPEPRIADLAKLFFKELSTKENAIYNNLPDVISHLSTGDHAVEEEAFQKTLRYIFTFIEKDKQAETIVEKLCQRFRLSEEPRQWRDIAFCLSLLPFKSERSVKKLIDGLQFYRDKLHEPVVFERFTEILAKARANKSKDKPDSELNEFEKILEEHKAQGQEDQALEKRVEGKKAAAKKKAAKRSARTKKAAAPPPDEEMYSE</sequence>
<keyword evidence="8" id="KW-0539">Nucleus</keyword>
<evidence type="ECO:0000256" key="5">
    <source>
        <dbReference type="ARBA" id="ARBA00022618"/>
    </source>
</evidence>
<reference evidence="15" key="1">
    <citation type="journal article" date="2014" name="Proc. Natl. Acad. Sci. U.S.A.">
        <title>Extensive sampling of basidiomycete genomes demonstrates inadequacy of the white-rot/brown-rot paradigm for wood decay fungi.</title>
        <authorList>
            <person name="Riley R."/>
            <person name="Salamov A.A."/>
            <person name="Brown D.W."/>
            <person name="Nagy L.G."/>
            <person name="Floudas D."/>
            <person name="Held B.W."/>
            <person name="Levasseur A."/>
            <person name="Lombard V."/>
            <person name="Morin E."/>
            <person name="Otillar R."/>
            <person name="Lindquist E.A."/>
            <person name="Sun H."/>
            <person name="LaButti K.M."/>
            <person name="Schmutz J."/>
            <person name="Jabbour D."/>
            <person name="Luo H."/>
            <person name="Baker S.E."/>
            <person name="Pisabarro A.G."/>
            <person name="Walton J.D."/>
            <person name="Blanchette R.A."/>
            <person name="Henrissat B."/>
            <person name="Martin F."/>
            <person name="Cullen D."/>
            <person name="Hibbett D.S."/>
            <person name="Grigoriev I.V."/>
        </authorList>
    </citation>
    <scope>NUCLEOTIDE SEQUENCE [LARGE SCALE GENOMIC DNA]</scope>
    <source>
        <strain evidence="15">CBS 339.88</strain>
    </source>
</reference>
<feature type="compositionally biased region" description="Basic and acidic residues" evidence="11">
    <location>
        <begin position="902"/>
        <end position="927"/>
    </location>
</feature>
<dbReference type="InterPro" id="IPR011989">
    <property type="entry name" value="ARM-like"/>
</dbReference>
<comment type="function">
    <text evidence="10">Regulatory subunit of the condensin complex, a complex required for conversion of interphase chromatin into mitotic-like condense chromosomes. The condensin complex probably introduces positive supercoils into relaxed DNA in the presence of type I topoisomerases and converts nicked DNA into positive knotted forms in the presence of type II topoisomerases.</text>
</comment>
<dbReference type="GO" id="GO:0010032">
    <property type="term" value="P:meiotic chromosome condensation"/>
    <property type="evidence" value="ECO:0007669"/>
    <property type="project" value="TreeGrafter"/>
</dbReference>
<comment type="similarity">
    <text evidence="3 10">Belongs to the CND1 (condensin subunit 1) family.</text>
</comment>
<proteinExistence type="inferred from homology"/>
<feature type="compositionally biased region" description="Basic and acidic residues" evidence="11">
    <location>
        <begin position="529"/>
        <end position="543"/>
    </location>
</feature>
<dbReference type="EMBL" id="KL142372">
    <property type="protein sequence ID" value="KDR79872.1"/>
    <property type="molecule type" value="Genomic_DNA"/>
</dbReference>
<gene>
    <name evidence="14" type="ORF">GALMADRAFT_222814</name>
</gene>
<dbReference type="GO" id="GO:0005634">
    <property type="term" value="C:nucleus"/>
    <property type="evidence" value="ECO:0007669"/>
    <property type="project" value="UniProtKB-SubCell"/>
</dbReference>
<evidence type="ECO:0000256" key="9">
    <source>
        <dbReference type="ARBA" id="ARBA00023306"/>
    </source>
</evidence>
<dbReference type="GO" id="GO:0042393">
    <property type="term" value="F:histone binding"/>
    <property type="evidence" value="ECO:0007669"/>
    <property type="project" value="TreeGrafter"/>
</dbReference>
<keyword evidence="9 10" id="KW-0131">Cell cycle</keyword>
<feature type="domain" description="Condensin complex subunit 1 C-terminal" evidence="12">
    <location>
        <begin position="1097"/>
        <end position="1257"/>
    </location>
</feature>
<feature type="compositionally biased region" description="Acidic residues" evidence="11">
    <location>
        <begin position="489"/>
        <end position="514"/>
    </location>
</feature>
<evidence type="ECO:0000256" key="2">
    <source>
        <dbReference type="ARBA" id="ARBA00004286"/>
    </source>
</evidence>
<evidence type="ECO:0000256" key="7">
    <source>
        <dbReference type="ARBA" id="ARBA00023067"/>
    </source>
</evidence>
<dbReference type="GO" id="GO:0007076">
    <property type="term" value="P:mitotic chromosome condensation"/>
    <property type="evidence" value="ECO:0007669"/>
    <property type="project" value="InterPro"/>
</dbReference>
<evidence type="ECO:0000256" key="4">
    <source>
        <dbReference type="ARBA" id="ARBA00022454"/>
    </source>
</evidence>
<dbReference type="InterPro" id="IPR024324">
    <property type="entry name" value="Condensin_cplx_su1_N"/>
</dbReference>
<keyword evidence="7 10" id="KW-0226">DNA condensation</keyword>
<dbReference type="PANTHER" id="PTHR14222">
    <property type="entry name" value="CONDENSIN"/>
    <property type="match status" value="1"/>
</dbReference>
<evidence type="ECO:0000256" key="11">
    <source>
        <dbReference type="SAM" id="MobiDB-lite"/>
    </source>
</evidence>
<dbReference type="STRING" id="685588.A0A067TBZ6"/>
<dbReference type="Pfam" id="PF12922">
    <property type="entry name" value="Cnd1_N"/>
    <property type="match status" value="1"/>
</dbReference>
<dbReference type="InterPro" id="IPR026971">
    <property type="entry name" value="CND1/NCAPD3"/>
</dbReference>
<organism evidence="14 15">
    <name type="scientific">Galerina marginata (strain CBS 339.88)</name>
    <dbReference type="NCBI Taxonomy" id="685588"/>
    <lineage>
        <taxon>Eukaryota</taxon>
        <taxon>Fungi</taxon>
        <taxon>Dikarya</taxon>
        <taxon>Basidiomycota</taxon>
        <taxon>Agaricomycotina</taxon>
        <taxon>Agaricomycetes</taxon>
        <taxon>Agaricomycetidae</taxon>
        <taxon>Agaricales</taxon>
        <taxon>Agaricineae</taxon>
        <taxon>Strophariaceae</taxon>
        <taxon>Galerina</taxon>
    </lineage>
</organism>
<evidence type="ECO:0000256" key="6">
    <source>
        <dbReference type="ARBA" id="ARBA00022776"/>
    </source>
</evidence>
<keyword evidence="5 10" id="KW-0132">Cell division</keyword>
<dbReference type="InterPro" id="IPR032682">
    <property type="entry name" value="Cnd1_C"/>
</dbReference>
<evidence type="ECO:0000259" key="13">
    <source>
        <dbReference type="Pfam" id="PF12922"/>
    </source>
</evidence>
<evidence type="ECO:0000256" key="10">
    <source>
        <dbReference type="PIRNR" id="PIRNR017127"/>
    </source>
</evidence>
<name>A0A067TBZ6_GALM3</name>
<evidence type="ECO:0000259" key="12">
    <source>
        <dbReference type="Pfam" id="PF12717"/>
    </source>
</evidence>
<feature type="compositionally biased region" description="Basic residues" evidence="11">
    <location>
        <begin position="566"/>
        <end position="578"/>
    </location>
</feature>
<feature type="region of interest" description="Disordered" evidence="11">
    <location>
        <begin position="480"/>
        <end position="580"/>
    </location>
</feature>
<dbReference type="PANTHER" id="PTHR14222:SF2">
    <property type="entry name" value="CONDENSIN COMPLEX SUBUNIT 1"/>
    <property type="match status" value="1"/>
</dbReference>
<dbReference type="GO" id="GO:0000796">
    <property type="term" value="C:condensin complex"/>
    <property type="evidence" value="ECO:0007669"/>
    <property type="project" value="TreeGrafter"/>
</dbReference>